<evidence type="ECO:0000256" key="1">
    <source>
        <dbReference type="SAM" id="MobiDB-lite"/>
    </source>
</evidence>
<dbReference type="EMBL" id="CAUYUJ010014646">
    <property type="protein sequence ID" value="CAK0844231.1"/>
    <property type="molecule type" value="Genomic_DNA"/>
</dbReference>
<proteinExistence type="predicted"/>
<dbReference type="Proteomes" id="UP001189429">
    <property type="component" value="Unassembled WGS sequence"/>
</dbReference>
<name>A0ABN9TEN2_9DINO</name>
<keyword evidence="3" id="KW-1185">Reference proteome</keyword>
<reference evidence="2" key="1">
    <citation type="submission" date="2023-10" db="EMBL/GenBank/DDBJ databases">
        <authorList>
            <person name="Chen Y."/>
            <person name="Shah S."/>
            <person name="Dougan E. K."/>
            <person name="Thang M."/>
            <person name="Chan C."/>
        </authorList>
    </citation>
    <scope>NUCLEOTIDE SEQUENCE [LARGE SCALE GENOMIC DNA]</scope>
</reference>
<feature type="non-terminal residue" evidence="2">
    <location>
        <position position="1"/>
    </location>
</feature>
<accession>A0ABN9TEN2</accession>
<feature type="non-terminal residue" evidence="2">
    <location>
        <position position="383"/>
    </location>
</feature>
<sequence>VDEHGSPVLRKLATSPGSPAQKVWQGAKMSPHRGRLEKINEQQSTMATVEAGCAKDEQSPLGEAGDPPPADDYSCWGFIVQHEHAVKFLKVKSVSSGAIRGKTVEVRTTPNKTRTRGMTVYILERGNNKGKCCWVIVAQGIWDGYETYKSRADYDADFDKHLTPWDALPDNNKAVNFATKFLYAWKLKDVQPFTSSDGLPVKEPMAIPWNKERVWVNFRMFDVFAMPATMSALASLLKKETDDFAADVTRTELLEEGDRRTSVIRGRAIAAAAKTVQKSEVPREEREQPAMQPASSISGSTPAAATKQLTDDEEPGAMEDELFGSPARPPSARAPSPAQPEAVGSSPSPQVLFSMDSTLPSMSSENVNEGGAGVDFPMPDALQ</sequence>
<feature type="compositionally biased region" description="Polar residues" evidence="1">
    <location>
        <begin position="293"/>
        <end position="303"/>
    </location>
</feature>
<gene>
    <name evidence="2" type="ORF">PCOR1329_LOCUS38372</name>
</gene>
<feature type="compositionally biased region" description="Acidic residues" evidence="1">
    <location>
        <begin position="311"/>
        <end position="322"/>
    </location>
</feature>
<evidence type="ECO:0000313" key="2">
    <source>
        <dbReference type="EMBL" id="CAK0844231.1"/>
    </source>
</evidence>
<comment type="caution">
    <text evidence="2">The sequence shown here is derived from an EMBL/GenBank/DDBJ whole genome shotgun (WGS) entry which is preliminary data.</text>
</comment>
<feature type="compositionally biased region" description="Polar residues" evidence="1">
    <location>
        <begin position="345"/>
        <end position="367"/>
    </location>
</feature>
<feature type="region of interest" description="Disordered" evidence="1">
    <location>
        <begin position="274"/>
        <end position="383"/>
    </location>
</feature>
<protein>
    <submittedName>
        <fullName evidence="2">Uncharacterized protein</fullName>
    </submittedName>
</protein>
<feature type="region of interest" description="Disordered" evidence="1">
    <location>
        <begin position="1"/>
        <end position="31"/>
    </location>
</feature>
<evidence type="ECO:0000313" key="3">
    <source>
        <dbReference type="Proteomes" id="UP001189429"/>
    </source>
</evidence>
<organism evidence="2 3">
    <name type="scientific">Prorocentrum cordatum</name>
    <dbReference type="NCBI Taxonomy" id="2364126"/>
    <lineage>
        <taxon>Eukaryota</taxon>
        <taxon>Sar</taxon>
        <taxon>Alveolata</taxon>
        <taxon>Dinophyceae</taxon>
        <taxon>Prorocentrales</taxon>
        <taxon>Prorocentraceae</taxon>
        <taxon>Prorocentrum</taxon>
    </lineage>
</organism>